<dbReference type="Gene3D" id="3.40.50.10490">
    <property type="entry name" value="Glucose-6-phosphate isomerase like protein, domain 1"/>
    <property type="match status" value="1"/>
</dbReference>
<sequence length="161" mass="17408">MKILTTQLTGLFQRISQQEEAIEDTARLLAQAAVGEGTIFLAAFGEMKAVVSAAIDGAEPLPRVAEWHPESIITSADRIWILAKKDEGDELAGRLADAHMPVAMLTAETKETDMADAFISLKMDKGLLPTEGGGRMLVPHAMGALYVYHAVKMVIDEMLAE</sequence>
<reference evidence="2 3" key="1">
    <citation type="submission" date="2023-06" db="EMBL/GenBank/DDBJ databases">
        <title>Novel species in genus Planococcus.</title>
        <authorList>
            <person name="Ning S."/>
        </authorList>
    </citation>
    <scope>NUCLEOTIDE SEQUENCE [LARGE SCALE GENOMIC DNA]</scope>
    <source>
        <strain evidence="2 3">N028</strain>
    </source>
</reference>
<evidence type="ECO:0000313" key="2">
    <source>
        <dbReference type="EMBL" id="MDN7241807.1"/>
    </source>
</evidence>
<keyword evidence="3" id="KW-1185">Reference proteome</keyword>
<protein>
    <submittedName>
        <fullName evidence="2">DUF2529 family protein</fullName>
    </submittedName>
</protein>
<accession>A0ABT8N2B6</accession>
<organism evidence="2 3">
    <name type="scientific">Planococcus shixiaomingii</name>
    <dbReference type="NCBI Taxonomy" id="3058393"/>
    <lineage>
        <taxon>Bacteria</taxon>
        <taxon>Bacillati</taxon>
        <taxon>Bacillota</taxon>
        <taxon>Bacilli</taxon>
        <taxon>Bacillales</taxon>
        <taxon>Caryophanaceae</taxon>
        <taxon>Planococcus</taxon>
    </lineage>
</organism>
<dbReference type="RefSeq" id="WP_301723410.1">
    <property type="nucleotide sequence ID" value="NZ_JAUJWV010000001.1"/>
</dbReference>
<evidence type="ECO:0000259" key="1">
    <source>
        <dbReference type="Pfam" id="PF10740"/>
    </source>
</evidence>
<proteinExistence type="predicted"/>
<dbReference type="InterPro" id="IPR019676">
    <property type="entry name" value="DUF2529"/>
</dbReference>
<comment type="caution">
    <text evidence="2">The sequence shown here is derived from an EMBL/GenBank/DDBJ whole genome shotgun (WGS) entry which is preliminary data.</text>
</comment>
<dbReference type="Pfam" id="PF10740">
    <property type="entry name" value="DUF2529"/>
    <property type="match status" value="1"/>
</dbReference>
<feature type="domain" description="DUF2529" evidence="1">
    <location>
        <begin position="1"/>
        <end position="159"/>
    </location>
</feature>
<evidence type="ECO:0000313" key="3">
    <source>
        <dbReference type="Proteomes" id="UP001172055"/>
    </source>
</evidence>
<dbReference type="EMBL" id="JAUJWV010000001">
    <property type="protein sequence ID" value="MDN7241807.1"/>
    <property type="molecule type" value="Genomic_DNA"/>
</dbReference>
<dbReference type="Proteomes" id="UP001172055">
    <property type="component" value="Unassembled WGS sequence"/>
</dbReference>
<name>A0ABT8N2B6_9BACL</name>
<gene>
    <name evidence="2" type="ORF">QWY14_08370</name>
</gene>